<dbReference type="Pfam" id="PF06108">
    <property type="entry name" value="DUF952"/>
    <property type="match status" value="1"/>
</dbReference>
<dbReference type="AlphaFoldDB" id="A0AAD7XGN5"/>
<dbReference type="Proteomes" id="UP001230188">
    <property type="component" value="Unassembled WGS sequence"/>
</dbReference>
<dbReference type="EMBL" id="JAQMWT010000480">
    <property type="protein sequence ID" value="KAJ8600732.1"/>
    <property type="molecule type" value="Genomic_DNA"/>
</dbReference>
<name>A0AAD7XGN5_9STRA</name>
<reference evidence="1" key="1">
    <citation type="submission" date="2023-01" db="EMBL/GenBank/DDBJ databases">
        <title>Metagenome sequencing of chrysophaentin producing Chrysophaeum taylorii.</title>
        <authorList>
            <person name="Davison J."/>
            <person name="Bewley C."/>
        </authorList>
    </citation>
    <scope>NUCLEOTIDE SEQUENCE</scope>
    <source>
        <strain evidence="1">NIES-1699</strain>
    </source>
</reference>
<gene>
    <name evidence="1" type="ORF">CTAYLR_003909</name>
</gene>
<accession>A0AAD7XGN5</accession>
<organism evidence="1 2">
    <name type="scientific">Chrysophaeum taylorii</name>
    <dbReference type="NCBI Taxonomy" id="2483200"/>
    <lineage>
        <taxon>Eukaryota</taxon>
        <taxon>Sar</taxon>
        <taxon>Stramenopiles</taxon>
        <taxon>Ochrophyta</taxon>
        <taxon>Pelagophyceae</taxon>
        <taxon>Pelagomonadales</taxon>
        <taxon>Pelagomonadaceae</taxon>
        <taxon>Chrysophaeum</taxon>
    </lineage>
</organism>
<sequence length="225" mass="24042">MAMSVWPSVNVVETPVFSIAEYHGHVASKSSNMSACLETIASAAEKPYQTAAFDVYVLVLEGCVQLGVFLLVCAGFEQDGKFTHATADPSKLLDVLNHFYKQEPGDWVCLRMTVDGLEAAGVETVFEATAPVGDTPSIDMGDQLFPHIQGGIPPEAVIAEHSVARSEDGAFVCIVGVCNGATTTFRKKMFSLLSQVADFTKRTQAPALVFMAGVCVGTAFARRRA</sequence>
<comment type="caution">
    <text evidence="1">The sequence shown here is derived from an EMBL/GenBank/DDBJ whole genome shotgun (WGS) entry which is preliminary data.</text>
</comment>
<evidence type="ECO:0000313" key="1">
    <source>
        <dbReference type="EMBL" id="KAJ8600732.1"/>
    </source>
</evidence>
<dbReference type="InterPro" id="IPR009297">
    <property type="entry name" value="DUF952"/>
</dbReference>
<protein>
    <submittedName>
        <fullName evidence="1">Uncharacterized protein</fullName>
    </submittedName>
</protein>
<proteinExistence type="predicted"/>
<keyword evidence="2" id="KW-1185">Reference proteome</keyword>
<dbReference type="Gene3D" id="3.20.170.20">
    <property type="entry name" value="Protein of unknown function DUF952"/>
    <property type="match status" value="1"/>
</dbReference>
<evidence type="ECO:0000313" key="2">
    <source>
        <dbReference type="Proteomes" id="UP001230188"/>
    </source>
</evidence>